<dbReference type="RefSeq" id="WP_043356491.1">
    <property type="nucleotide sequence ID" value="NZ_CP010537.1"/>
</dbReference>
<dbReference type="EMBL" id="CP010537">
    <property type="protein sequence ID" value="AJG24367.1"/>
    <property type="molecule type" value="Genomic_DNA"/>
</dbReference>
<organism evidence="1 2">
    <name type="scientific">Cupriavidus basilensis</name>
    <dbReference type="NCBI Taxonomy" id="68895"/>
    <lineage>
        <taxon>Bacteria</taxon>
        <taxon>Pseudomonadati</taxon>
        <taxon>Pseudomonadota</taxon>
        <taxon>Betaproteobacteria</taxon>
        <taxon>Burkholderiales</taxon>
        <taxon>Burkholderiaceae</taxon>
        <taxon>Cupriavidus</taxon>
    </lineage>
</organism>
<dbReference type="KEGG" id="cbw:RR42_s2786"/>
<reference evidence="1 2" key="1">
    <citation type="journal article" date="2015" name="Genome Announc.">
        <title>Complete Genome Sequence of Cupriavidus basilensis 4G11, Isolated from the Oak Ridge Field Research Center Site.</title>
        <authorList>
            <person name="Ray J."/>
            <person name="Waters R.J."/>
            <person name="Skerker J.M."/>
            <person name="Kuehl J.V."/>
            <person name="Price M.N."/>
            <person name="Huang J."/>
            <person name="Chakraborty R."/>
            <person name="Arkin A.P."/>
            <person name="Deutschbauer A."/>
        </authorList>
    </citation>
    <scope>NUCLEOTIDE SEQUENCE [LARGE SCALE GENOMIC DNA]</scope>
    <source>
        <strain evidence="1">4G11</strain>
    </source>
</reference>
<evidence type="ECO:0008006" key="3">
    <source>
        <dbReference type="Google" id="ProtNLM"/>
    </source>
</evidence>
<gene>
    <name evidence="1" type="ORF">RR42_s2786</name>
</gene>
<evidence type="ECO:0000313" key="2">
    <source>
        <dbReference type="Proteomes" id="UP000031843"/>
    </source>
</evidence>
<sequence>MKTDAASAAQPFAMHILQWLSIALLLGGLCACAPNSAYRTHRVDLNKDASCQRASADMHDDPRQGCGSVTPESVRGLYELHFVEFDDQGWLFPNTPASADALATNPSDQIDSLMDRLTSLLAKGEDLSIVVFVHGWKHNAQADDANVREFRALLEAAGAEERDRAGPGGTPRKVVGVYVAWRGKSWTVPDPLLSLTFWARKEAARRVSIGSSRELFARLRSLRTHYNEAQSAGALQTGAASEKAGARPRIRTLMIGHSFGGLILYAAMSGSLIESLAAQRDLAGTGKGTELAERPADMILLINPAFEASRYEALYRVSLRYRPTRFQPPLLVSVTSIKDWATGIAFPIGRSVNTLFERETTGEQGTAMKKTPGHIDHYLTHRLYAHAPGEAPGRDNAKPGDGARCAGWRSEAELKDLHGEELGEAVRQNKKLEAEDAAEFFRQNLTPGYLLKPNWARTFCGGSFLTTVGGTDGVAAANAVIWNVEVDGDVIKNHDDVMNPVFLAFMRQLYGDVSTHP</sequence>
<dbReference type="AlphaFoldDB" id="A0A0C4YF23"/>
<keyword evidence="2" id="KW-1185">Reference proteome</keyword>
<name>A0A0C4YF23_9BURK</name>
<proteinExistence type="predicted"/>
<dbReference type="Proteomes" id="UP000031843">
    <property type="component" value="Chromosome secondary"/>
</dbReference>
<protein>
    <recommendedName>
        <fullName evidence="3">Alpha/beta hydrolase</fullName>
    </recommendedName>
</protein>
<accession>A0A0C4YF23</accession>
<dbReference type="PROSITE" id="PS51257">
    <property type="entry name" value="PROKAR_LIPOPROTEIN"/>
    <property type="match status" value="1"/>
</dbReference>
<dbReference type="OrthoDB" id="8437309at2"/>
<dbReference type="STRING" id="68895.RR42_s2786"/>
<evidence type="ECO:0000313" key="1">
    <source>
        <dbReference type="EMBL" id="AJG24367.1"/>
    </source>
</evidence>